<keyword evidence="1" id="KW-0472">Membrane</keyword>
<dbReference type="Proteomes" id="UP000034952">
    <property type="component" value="Unassembled WGS sequence"/>
</dbReference>
<keyword evidence="1" id="KW-0812">Transmembrane</keyword>
<protein>
    <recommendedName>
        <fullName evidence="4">Prepilin-type N-terminal cleavage/methylation domain-containing protein</fullName>
    </recommendedName>
</protein>
<evidence type="ECO:0000313" key="3">
    <source>
        <dbReference type="Proteomes" id="UP000034952"/>
    </source>
</evidence>
<feature type="transmembrane region" description="Helical" evidence="1">
    <location>
        <begin position="32"/>
        <end position="57"/>
    </location>
</feature>
<evidence type="ECO:0008006" key="4">
    <source>
        <dbReference type="Google" id="ProtNLM"/>
    </source>
</evidence>
<proteinExistence type="predicted"/>
<comment type="caution">
    <text evidence="2">The sequence shown here is derived from an EMBL/GenBank/DDBJ whole genome shotgun (WGS) entry which is preliminary data.</text>
</comment>
<gene>
    <name evidence="2" type="ORF">UR64_C0013G0029</name>
</gene>
<accession>A0A0G0DSW7</accession>
<organism evidence="2 3">
    <name type="scientific">Candidatus Nomurabacteria bacterium GW2011_GWE1_35_16</name>
    <dbReference type="NCBI Taxonomy" id="1618761"/>
    <lineage>
        <taxon>Bacteria</taxon>
        <taxon>Candidatus Nomuraibacteriota</taxon>
    </lineage>
</organism>
<keyword evidence="1" id="KW-1133">Transmembrane helix</keyword>
<evidence type="ECO:0000313" key="2">
    <source>
        <dbReference type="EMBL" id="KKP66070.1"/>
    </source>
</evidence>
<dbReference type="EMBL" id="LBPY01000013">
    <property type="protein sequence ID" value="KKP66070.1"/>
    <property type="molecule type" value="Genomic_DNA"/>
</dbReference>
<evidence type="ECO:0000256" key="1">
    <source>
        <dbReference type="SAM" id="Phobius"/>
    </source>
</evidence>
<name>A0A0G0DSW7_9BACT</name>
<sequence>MIIDYKIINFHKYIDLQKTFYKKKGLKQGISIIEIIIYLALFTTISIVVINSFIIVISTFSTIRANHDLINAGSNSMERISREIRQAKNIDIVNSTFDSNSSILRLNDTNGTSYVVFDKSGNGLRISKNGVTIGNLLTDNVILNKLIFTRISTPNSEGVKIEIEVEDINDKTERIEKFCNTVILRGGYQN</sequence>
<dbReference type="AlphaFoldDB" id="A0A0G0DSW7"/>
<reference evidence="2 3" key="1">
    <citation type="journal article" date="2015" name="Nature">
        <title>rRNA introns, odd ribosomes, and small enigmatic genomes across a large radiation of phyla.</title>
        <authorList>
            <person name="Brown C.T."/>
            <person name="Hug L.A."/>
            <person name="Thomas B.C."/>
            <person name="Sharon I."/>
            <person name="Castelle C.J."/>
            <person name="Singh A."/>
            <person name="Wilkins M.J."/>
            <person name="Williams K.H."/>
            <person name="Banfield J.F."/>
        </authorList>
    </citation>
    <scope>NUCLEOTIDE SEQUENCE [LARGE SCALE GENOMIC DNA]</scope>
</reference>